<dbReference type="Proteomes" id="UP001058974">
    <property type="component" value="Chromosome 4"/>
</dbReference>
<sequence>MDKVLLIEEKDEVLTKKGSSWRDRGGTLRIKDPGDFGGSKKEGEKTNTAGNEKFKGRRLNPAELEERNSSEEEETEENVGIQPQKIEEQVEKLQTLQLSMQSKEGFTSDKSFKVWVKVKDKELLTLIDSGATDNFIDSRLVKELDLKVVETPTYVIEWEDQKYKIQGDPALCTRQASWKAMVKALTDEGLGFYLQTLETDTGLSPLS</sequence>
<dbReference type="EMBL" id="JAMSHJ010000004">
    <property type="protein sequence ID" value="KAI5420835.1"/>
    <property type="molecule type" value="Genomic_DNA"/>
</dbReference>
<reference evidence="2 3" key="1">
    <citation type="journal article" date="2022" name="Nat. Genet.">
        <title>Improved pea reference genome and pan-genome highlight genomic features and evolutionary characteristics.</title>
        <authorList>
            <person name="Yang T."/>
            <person name="Liu R."/>
            <person name="Luo Y."/>
            <person name="Hu S."/>
            <person name="Wang D."/>
            <person name="Wang C."/>
            <person name="Pandey M.K."/>
            <person name="Ge S."/>
            <person name="Xu Q."/>
            <person name="Li N."/>
            <person name="Li G."/>
            <person name="Huang Y."/>
            <person name="Saxena R.K."/>
            <person name="Ji Y."/>
            <person name="Li M."/>
            <person name="Yan X."/>
            <person name="He Y."/>
            <person name="Liu Y."/>
            <person name="Wang X."/>
            <person name="Xiang C."/>
            <person name="Varshney R.K."/>
            <person name="Ding H."/>
            <person name="Gao S."/>
            <person name="Zong X."/>
        </authorList>
    </citation>
    <scope>NUCLEOTIDE SEQUENCE [LARGE SCALE GENOMIC DNA]</scope>
    <source>
        <strain evidence="2 3">cv. Zhongwan 6</strain>
    </source>
</reference>
<dbReference type="CDD" id="cd00303">
    <property type="entry name" value="retropepsin_like"/>
    <property type="match status" value="1"/>
</dbReference>
<proteinExistence type="predicted"/>
<evidence type="ECO:0000313" key="3">
    <source>
        <dbReference type="Proteomes" id="UP001058974"/>
    </source>
</evidence>
<comment type="caution">
    <text evidence="2">The sequence shown here is derived from an EMBL/GenBank/DDBJ whole genome shotgun (WGS) entry which is preliminary data.</text>
</comment>
<evidence type="ECO:0000313" key="2">
    <source>
        <dbReference type="EMBL" id="KAI5420835.1"/>
    </source>
</evidence>
<accession>A0A9D4XKZ7</accession>
<feature type="region of interest" description="Disordered" evidence="1">
    <location>
        <begin position="16"/>
        <end position="84"/>
    </location>
</feature>
<dbReference type="Gene3D" id="2.40.70.10">
    <property type="entry name" value="Acid Proteases"/>
    <property type="match status" value="1"/>
</dbReference>
<organism evidence="2 3">
    <name type="scientific">Pisum sativum</name>
    <name type="common">Garden pea</name>
    <name type="synonym">Lathyrus oleraceus</name>
    <dbReference type="NCBI Taxonomy" id="3888"/>
    <lineage>
        <taxon>Eukaryota</taxon>
        <taxon>Viridiplantae</taxon>
        <taxon>Streptophyta</taxon>
        <taxon>Embryophyta</taxon>
        <taxon>Tracheophyta</taxon>
        <taxon>Spermatophyta</taxon>
        <taxon>Magnoliopsida</taxon>
        <taxon>eudicotyledons</taxon>
        <taxon>Gunneridae</taxon>
        <taxon>Pentapetalae</taxon>
        <taxon>rosids</taxon>
        <taxon>fabids</taxon>
        <taxon>Fabales</taxon>
        <taxon>Fabaceae</taxon>
        <taxon>Papilionoideae</taxon>
        <taxon>50 kb inversion clade</taxon>
        <taxon>NPAAA clade</taxon>
        <taxon>Hologalegina</taxon>
        <taxon>IRL clade</taxon>
        <taxon>Fabeae</taxon>
        <taxon>Lathyrus</taxon>
    </lineage>
</organism>
<keyword evidence="3" id="KW-1185">Reference proteome</keyword>
<name>A0A9D4XKZ7_PEA</name>
<feature type="compositionally biased region" description="Basic and acidic residues" evidence="1">
    <location>
        <begin position="16"/>
        <end position="45"/>
    </location>
</feature>
<dbReference type="Gramene" id="Psat04G0460300-T1">
    <property type="protein sequence ID" value="KAI5420835.1"/>
    <property type="gene ID" value="KIW84_044603"/>
</dbReference>
<dbReference type="InterPro" id="IPR021109">
    <property type="entry name" value="Peptidase_aspartic_dom_sf"/>
</dbReference>
<dbReference type="AlphaFoldDB" id="A0A9D4XKZ7"/>
<protein>
    <submittedName>
        <fullName evidence="2">Uncharacterized protein</fullName>
    </submittedName>
</protein>
<gene>
    <name evidence="2" type="ORF">KIW84_044603</name>
</gene>
<evidence type="ECO:0000256" key="1">
    <source>
        <dbReference type="SAM" id="MobiDB-lite"/>
    </source>
</evidence>